<sequence length="166" mass="19994">MSKPSNEEITRLSNDIYQKLCSMGANPEDAKEIVQESLYRGFLNIDGINSKAFKSWLYKVSINQYYDLCRKNSRHSIIEFEDYLLELEGNHVEDTVIKQETKEEYEQVLYKLKPLERKLIKMKYEDEFSYEEISEYLNLKESNVKTYLYRARKKLTKLFRRDNNEK</sequence>
<dbReference type="InterPro" id="IPR007627">
    <property type="entry name" value="RNA_pol_sigma70_r2"/>
</dbReference>
<gene>
    <name evidence="7" type="ORF">ACFFH4_18800</name>
</gene>
<dbReference type="CDD" id="cd06171">
    <property type="entry name" value="Sigma70_r4"/>
    <property type="match status" value="1"/>
</dbReference>
<dbReference type="Pfam" id="PF08281">
    <property type="entry name" value="Sigma70_r4_2"/>
    <property type="match status" value="1"/>
</dbReference>
<comment type="similarity">
    <text evidence="1">Belongs to the sigma-70 factor family. ECF subfamily.</text>
</comment>
<dbReference type="NCBIfam" id="TIGR02937">
    <property type="entry name" value="sigma70-ECF"/>
    <property type="match status" value="1"/>
</dbReference>
<accession>A0ABV6NJR3</accession>
<reference evidence="7 8" key="1">
    <citation type="submission" date="2024-09" db="EMBL/GenBank/DDBJ databases">
        <authorList>
            <person name="Sun Q."/>
            <person name="Mori K."/>
        </authorList>
    </citation>
    <scope>NUCLEOTIDE SEQUENCE [LARGE SCALE GENOMIC DNA]</scope>
    <source>
        <strain evidence="7 8">NCAIM B.02301</strain>
    </source>
</reference>
<dbReference type="Gene3D" id="1.10.10.10">
    <property type="entry name" value="Winged helix-like DNA-binding domain superfamily/Winged helix DNA-binding domain"/>
    <property type="match status" value="1"/>
</dbReference>
<keyword evidence="8" id="KW-1185">Reference proteome</keyword>
<evidence type="ECO:0000256" key="1">
    <source>
        <dbReference type="ARBA" id="ARBA00010641"/>
    </source>
</evidence>
<name>A0ABV6NJR3_9BACI</name>
<evidence type="ECO:0000256" key="3">
    <source>
        <dbReference type="ARBA" id="ARBA00023082"/>
    </source>
</evidence>
<dbReference type="EMBL" id="JBHLTR010000054">
    <property type="protein sequence ID" value="MFC0560998.1"/>
    <property type="molecule type" value="Genomic_DNA"/>
</dbReference>
<dbReference type="PANTHER" id="PTHR43133:SF51">
    <property type="entry name" value="RNA POLYMERASE SIGMA FACTOR"/>
    <property type="match status" value="1"/>
</dbReference>
<evidence type="ECO:0000256" key="4">
    <source>
        <dbReference type="ARBA" id="ARBA00023163"/>
    </source>
</evidence>
<evidence type="ECO:0000313" key="8">
    <source>
        <dbReference type="Proteomes" id="UP001589833"/>
    </source>
</evidence>
<evidence type="ECO:0000313" key="7">
    <source>
        <dbReference type="EMBL" id="MFC0560998.1"/>
    </source>
</evidence>
<comment type="caution">
    <text evidence="7">The sequence shown here is derived from an EMBL/GenBank/DDBJ whole genome shotgun (WGS) entry which is preliminary data.</text>
</comment>
<dbReference type="InterPro" id="IPR039425">
    <property type="entry name" value="RNA_pol_sigma-70-like"/>
</dbReference>
<keyword evidence="2" id="KW-0805">Transcription regulation</keyword>
<organism evidence="7 8">
    <name type="scientific">Halalkalibacter alkalisediminis</name>
    <dbReference type="NCBI Taxonomy" id="935616"/>
    <lineage>
        <taxon>Bacteria</taxon>
        <taxon>Bacillati</taxon>
        <taxon>Bacillota</taxon>
        <taxon>Bacilli</taxon>
        <taxon>Bacillales</taxon>
        <taxon>Bacillaceae</taxon>
        <taxon>Halalkalibacter</taxon>
    </lineage>
</organism>
<evidence type="ECO:0000256" key="2">
    <source>
        <dbReference type="ARBA" id="ARBA00023015"/>
    </source>
</evidence>
<dbReference type="InterPro" id="IPR013324">
    <property type="entry name" value="RNA_pol_sigma_r3/r4-like"/>
</dbReference>
<dbReference type="InterPro" id="IPR014284">
    <property type="entry name" value="RNA_pol_sigma-70_dom"/>
</dbReference>
<proteinExistence type="inferred from homology"/>
<protein>
    <submittedName>
        <fullName evidence="7">RNA polymerase sigma factor</fullName>
    </submittedName>
</protein>
<dbReference type="Proteomes" id="UP001589833">
    <property type="component" value="Unassembled WGS sequence"/>
</dbReference>
<dbReference type="PANTHER" id="PTHR43133">
    <property type="entry name" value="RNA POLYMERASE ECF-TYPE SIGMA FACTO"/>
    <property type="match status" value="1"/>
</dbReference>
<dbReference type="Pfam" id="PF04542">
    <property type="entry name" value="Sigma70_r2"/>
    <property type="match status" value="1"/>
</dbReference>
<dbReference type="InterPro" id="IPR013249">
    <property type="entry name" value="RNA_pol_sigma70_r4_t2"/>
</dbReference>
<dbReference type="SUPFAM" id="SSF88659">
    <property type="entry name" value="Sigma3 and sigma4 domains of RNA polymerase sigma factors"/>
    <property type="match status" value="1"/>
</dbReference>
<evidence type="ECO:0000259" key="5">
    <source>
        <dbReference type="Pfam" id="PF04542"/>
    </source>
</evidence>
<dbReference type="RefSeq" id="WP_273842222.1">
    <property type="nucleotide sequence ID" value="NZ_JAQQWT010000005.1"/>
</dbReference>
<dbReference type="SUPFAM" id="SSF88946">
    <property type="entry name" value="Sigma2 domain of RNA polymerase sigma factors"/>
    <property type="match status" value="1"/>
</dbReference>
<evidence type="ECO:0000259" key="6">
    <source>
        <dbReference type="Pfam" id="PF08281"/>
    </source>
</evidence>
<feature type="domain" description="RNA polymerase sigma factor 70 region 4 type 2" evidence="6">
    <location>
        <begin position="103"/>
        <end position="155"/>
    </location>
</feature>
<keyword evidence="3" id="KW-0731">Sigma factor</keyword>
<keyword evidence="4" id="KW-0804">Transcription</keyword>
<feature type="domain" description="RNA polymerase sigma-70 region 2" evidence="5">
    <location>
        <begin position="10"/>
        <end position="74"/>
    </location>
</feature>
<dbReference type="InterPro" id="IPR036388">
    <property type="entry name" value="WH-like_DNA-bd_sf"/>
</dbReference>
<dbReference type="InterPro" id="IPR013325">
    <property type="entry name" value="RNA_pol_sigma_r2"/>
</dbReference>
<dbReference type="Gene3D" id="1.10.1740.10">
    <property type="match status" value="1"/>
</dbReference>